<name>A0A246F3H3_PSENT</name>
<evidence type="ECO:0000313" key="2">
    <source>
        <dbReference type="EMBL" id="OWP47585.1"/>
    </source>
</evidence>
<reference evidence="2 3" key="1">
    <citation type="submission" date="2017-06" db="EMBL/GenBank/DDBJ databases">
        <title>Draft genome of Pseudomonas nitroreducens DF05.</title>
        <authorList>
            <person name="Iyer R."/>
        </authorList>
    </citation>
    <scope>NUCLEOTIDE SEQUENCE [LARGE SCALE GENOMIC DNA]</scope>
    <source>
        <strain evidence="2 3">DF05</strain>
    </source>
</reference>
<dbReference type="Gene3D" id="1.25.10.10">
    <property type="entry name" value="Leucine-rich Repeat Variant"/>
    <property type="match status" value="1"/>
</dbReference>
<dbReference type="InterPro" id="IPR011989">
    <property type="entry name" value="ARM-like"/>
</dbReference>
<proteinExistence type="predicted"/>
<dbReference type="SUPFAM" id="SSF48371">
    <property type="entry name" value="ARM repeat"/>
    <property type="match status" value="1"/>
</dbReference>
<dbReference type="RefSeq" id="WP_088421686.1">
    <property type="nucleotide sequence ID" value="NZ_NJBA01000014.1"/>
</dbReference>
<evidence type="ECO:0000313" key="3">
    <source>
        <dbReference type="Proteomes" id="UP000198145"/>
    </source>
</evidence>
<dbReference type="Proteomes" id="UP000198145">
    <property type="component" value="Unassembled WGS sequence"/>
</dbReference>
<evidence type="ECO:0000256" key="1">
    <source>
        <dbReference type="SAM" id="MobiDB-lite"/>
    </source>
</evidence>
<dbReference type="AlphaFoldDB" id="A0A246F3H3"/>
<feature type="region of interest" description="Disordered" evidence="1">
    <location>
        <begin position="1"/>
        <end position="21"/>
    </location>
</feature>
<feature type="compositionally biased region" description="Basic and acidic residues" evidence="1">
    <location>
        <begin position="1"/>
        <end position="12"/>
    </location>
</feature>
<dbReference type="InterPro" id="IPR016024">
    <property type="entry name" value="ARM-type_fold"/>
</dbReference>
<evidence type="ECO:0008006" key="4">
    <source>
        <dbReference type="Google" id="ProtNLM"/>
    </source>
</evidence>
<organism evidence="2 3">
    <name type="scientific">Pseudomonas nitroreducens</name>
    <dbReference type="NCBI Taxonomy" id="46680"/>
    <lineage>
        <taxon>Bacteria</taxon>
        <taxon>Pseudomonadati</taxon>
        <taxon>Pseudomonadota</taxon>
        <taxon>Gammaproteobacteria</taxon>
        <taxon>Pseudomonadales</taxon>
        <taxon>Pseudomonadaceae</taxon>
        <taxon>Pseudomonas</taxon>
    </lineage>
</organism>
<gene>
    <name evidence="2" type="ORF">CEG18_28190</name>
</gene>
<accession>A0A246F3H3</accession>
<dbReference type="EMBL" id="NJBA01000014">
    <property type="protein sequence ID" value="OWP47585.1"/>
    <property type="molecule type" value="Genomic_DNA"/>
</dbReference>
<sequence>MKQLRHWLERRRSPPPSTDETAQALRNWLGQQRSGYDVNEALTVLANANPETDWTGWSRSYNGYVRELAVRMLARRRSSEALSVLLTRANDWVPAIRAQALRGIEDYLADEQVSLILQNLSQLLALSRQQRGDHRSLLQDVKSLLARPEHAAEVKAAWLGLRGQASRFLFHVLAEGDGSATLLEQALHHPDPVVRSLAVDAARKQPITTRQALLHAAMTNASATVRGKSLRLLMKEPIPTLEALERGLLDSSASVRSIALWHAPREGVEPAQVLQQSVSGAMPATSAQWLGVLSLSATLGKPVPTAWLNVALRSASARTRLVAIAQLDDEALPAFIEQLEHPSPKVFRGALERLRKLSWESLLGPVRHYLDQRWRELDQTRRDALFGLLPYWQRLAYLLRQIDEAPDSTYWMKALRSWSYQRYPGQDPLTPDEERQALAERIRQLVATGQLPKGSLTCID</sequence>
<comment type="caution">
    <text evidence="2">The sequence shown here is derived from an EMBL/GenBank/DDBJ whole genome shotgun (WGS) entry which is preliminary data.</text>
</comment>
<protein>
    <recommendedName>
        <fullName evidence="4">PBS lyase</fullName>
    </recommendedName>
</protein>